<dbReference type="OrthoDB" id="1302129at2759"/>
<dbReference type="Proteomes" id="UP000824120">
    <property type="component" value="Chromosome 7"/>
</dbReference>
<evidence type="ECO:0000313" key="2">
    <source>
        <dbReference type="Proteomes" id="UP000824120"/>
    </source>
</evidence>
<feature type="non-terminal residue" evidence="1">
    <location>
        <position position="130"/>
    </location>
</feature>
<accession>A0A9J5Y7H1</accession>
<protein>
    <submittedName>
        <fullName evidence="1">Uncharacterized protein</fullName>
    </submittedName>
</protein>
<dbReference type="PANTHER" id="PTHR48444">
    <property type="entry name" value="DNA TOPOISOMERASE 6 SUBUNIT B"/>
    <property type="match status" value="1"/>
</dbReference>
<dbReference type="AlphaFoldDB" id="A0A9J5Y7H1"/>
<name>A0A9J5Y7H1_SOLCO</name>
<keyword evidence="2" id="KW-1185">Reference proteome</keyword>
<dbReference type="PANTHER" id="PTHR48444:SF1">
    <property type="entry name" value="DNA TOPOISOMERASE 6 SUBUNIT B"/>
    <property type="match status" value="1"/>
</dbReference>
<comment type="caution">
    <text evidence="1">The sequence shown here is derived from an EMBL/GenBank/DDBJ whole genome shotgun (WGS) entry which is preliminary data.</text>
</comment>
<gene>
    <name evidence="1" type="ORF">H5410_036206</name>
</gene>
<reference evidence="1 2" key="1">
    <citation type="submission" date="2020-09" db="EMBL/GenBank/DDBJ databases">
        <title>De no assembly of potato wild relative species, Solanum commersonii.</title>
        <authorList>
            <person name="Cho K."/>
        </authorList>
    </citation>
    <scope>NUCLEOTIDE SEQUENCE [LARGE SCALE GENOMIC DNA]</scope>
    <source>
        <strain evidence="1">LZ3.2</strain>
        <tissue evidence="1">Leaf</tissue>
    </source>
</reference>
<sequence>PGKCLYTTVRELVENALDSAESISELPVVEITIEEIGRSKFNPMNVEMKPYMMILRQKRLVRCVSSDLLSLRWQCDLYFMLTQISLDGIGIFLNTVSRKDLPRKARKVKDPAATKAIRGREASYYRVTCM</sequence>
<dbReference type="Gene3D" id="3.30.565.10">
    <property type="entry name" value="Histidine kinase-like ATPase, C-terminal domain"/>
    <property type="match status" value="1"/>
</dbReference>
<dbReference type="InterPro" id="IPR036890">
    <property type="entry name" value="HATPase_C_sf"/>
</dbReference>
<evidence type="ECO:0000313" key="1">
    <source>
        <dbReference type="EMBL" id="KAG5594974.1"/>
    </source>
</evidence>
<proteinExistence type="predicted"/>
<feature type="non-terminal residue" evidence="1">
    <location>
        <position position="1"/>
    </location>
</feature>
<dbReference type="EMBL" id="JACXVP010000007">
    <property type="protein sequence ID" value="KAG5594974.1"/>
    <property type="molecule type" value="Genomic_DNA"/>
</dbReference>
<organism evidence="1 2">
    <name type="scientific">Solanum commersonii</name>
    <name type="common">Commerson's wild potato</name>
    <name type="synonym">Commerson's nightshade</name>
    <dbReference type="NCBI Taxonomy" id="4109"/>
    <lineage>
        <taxon>Eukaryota</taxon>
        <taxon>Viridiplantae</taxon>
        <taxon>Streptophyta</taxon>
        <taxon>Embryophyta</taxon>
        <taxon>Tracheophyta</taxon>
        <taxon>Spermatophyta</taxon>
        <taxon>Magnoliopsida</taxon>
        <taxon>eudicotyledons</taxon>
        <taxon>Gunneridae</taxon>
        <taxon>Pentapetalae</taxon>
        <taxon>asterids</taxon>
        <taxon>lamiids</taxon>
        <taxon>Solanales</taxon>
        <taxon>Solanaceae</taxon>
        <taxon>Solanoideae</taxon>
        <taxon>Solaneae</taxon>
        <taxon>Solanum</taxon>
    </lineage>
</organism>